<gene>
    <name evidence="10" type="ORF">JFL75_18835</name>
</gene>
<sequence>MKQKLLSKTIFLTLNIIFAFIIVIPVLYCVDISFMTQKELFSYPPRFLPQSIHFDNYRNALRMAPFPRFILNSFIVSTTVMIGQLLTGSLAAYAFSILRFKGKNLLFNLMLCTMMIPGQAIIISNYLTIASWRLTDTYFALFLPYLATAFAVFNMRQAFLQLSTEIREAAVIDGCRNFRFFWQIAIPLVRPQLGALGIYVFLNNYNQYLWPLLVTNKAAMRTVQVGVASLRLEVANFGMILAGVTIILIPSILIFLIGQKQLISGLTAGAIKG</sequence>
<feature type="transmembrane region" description="Helical" evidence="8">
    <location>
        <begin position="180"/>
        <end position="202"/>
    </location>
</feature>
<feature type="transmembrane region" description="Helical" evidence="8">
    <location>
        <begin position="69"/>
        <end position="93"/>
    </location>
</feature>
<dbReference type="PANTHER" id="PTHR43744:SF8">
    <property type="entry name" value="SN-GLYCEROL-3-PHOSPHATE TRANSPORT SYSTEM PERMEASE PROTEIN UGPE"/>
    <property type="match status" value="1"/>
</dbReference>
<feature type="transmembrane region" description="Helical" evidence="8">
    <location>
        <begin position="12"/>
        <end position="35"/>
    </location>
</feature>
<dbReference type="AlphaFoldDB" id="A0A7T7XMF4"/>
<dbReference type="Pfam" id="PF00528">
    <property type="entry name" value="BPD_transp_1"/>
    <property type="match status" value="1"/>
</dbReference>
<dbReference type="CDD" id="cd06261">
    <property type="entry name" value="TM_PBP2"/>
    <property type="match status" value="1"/>
</dbReference>
<protein>
    <recommendedName>
        <fullName evidence="2">sn-glycerol-3-phosphate transport system permease protein UgpE</fullName>
    </recommendedName>
</protein>
<evidence type="ECO:0000256" key="6">
    <source>
        <dbReference type="ARBA" id="ARBA00022989"/>
    </source>
</evidence>
<evidence type="ECO:0000256" key="7">
    <source>
        <dbReference type="ARBA" id="ARBA00023136"/>
    </source>
</evidence>
<dbReference type="Proteomes" id="UP000595917">
    <property type="component" value="Chromosome"/>
</dbReference>
<evidence type="ECO:0000256" key="5">
    <source>
        <dbReference type="ARBA" id="ARBA00022692"/>
    </source>
</evidence>
<comment type="subcellular location">
    <subcellularLocation>
        <location evidence="1 8">Cell membrane</location>
        <topology evidence="1 8">Multi-pass membrane protein</topology>
    </subcellularLocation>
</comment>
<feature type="transmembrane region" description="Helical" evidence="8">
    <location>
        <begin position="105"/>
        <end position="127"/>
    </location>
</feature>
<reference evidence="10" key="1">
    <citation type="submission" date="2021-01" db="EMBL/GenBank/DDBJ databases">
        <title>Description of Breznakiella homolactica.</title>
        <authorList>
            <person name="Song Y."/>
            <person name="Brune A."/>
        </authorList>
    </citation>
    <scope>NUCLEOTIDE SEQUENCE</scope>
    <source>
        <strain evidence="10">RmG30</strain>
    </source>
</reference>
<feature type="transmembrane region" description="Helical" evidence="8">
    <location>
        <begin position="237"/>
        <end position="257"/>
    </location>
</feature>
<proteinExistence type="inferred from homology"/>
<dbReference type="SUPFAM" id="SSF161098">
    <property type="entry name" value="MetI-like"/>
    <property type="match status" value="1"/>
</dbReference>
<evidence type="ECO:0000256" key="2">
    <source>
        <dbReference type="ARBA" id="ARBA00020515"/>
    </source>
</evidence>
<feature type="domain" description="ABC transmembrane type-1" evidence="9">
    <location>
        <begin position="70"/>
        <end position="258"/>
    </location>
</feature>
<accession>A0A7T7XMF4</accession>
<feature type="transmembrane region" description="Helical" evidence="8">
    <location>
        <begin position="139"/>
        <end position="159"/>
    </location>
</feature>
<evidence type="ECO:0000256" key="1">
    <source>
        <dbReference type="ARBA" id="ARBA00004651"/>
    </source>
</evidence>
<keyword evidence="5 8" id="KW-0812">Transmembrane</keyword>
<evidence type="ECO:0000256" key="3">
    <source>
        <dbReference type="ARBA" id="ARBA00022448"/>
    </source>
</evidence>
<dbReference type="InterPro" id="IPR035906">
    <property type="entry name" value="MetI-like_sf"/>
</dbReference>
<dbReference type="Gene3D" id="1.10.3720.10">
    <property type="entry name" value="MetI-like"/>
    <property type="match status" value="1"/>
</dbReference>
<keyword evidence="3 8" id="KW-0813">Transport</keyword>
<keyword evidence="4" id="KW-1003">Cell membrane</keyword>
<dbReference type="KEGG" id="bhc:JFL75_18835"/>
<evidence type="ECO:0000256" key="8">
    <source>
        <dbReference type="RuleBase" id="RU363032"/>
    </source>
</evidence>
<evidence type="ECO:0000256" key="4">
    <source>
        <dbReference type="ARBA" id="ARBA00022475"/>
    </source>
</evidence>
<keyword evidence="11" id="KW-1185">Reference proteome</keyword>
<evidence type="ECO:0000259" key="9">
    <source>
        <dbReference type="PROSITE" id="PS50928"/>
    </source>
</evidence>
<evidence type="ECO:0000313" key="11">
    <source>
        <dbReference type="Proteomes" id="UP000595917"/>
    </source>
</evidence>
<evidence type="ECO:0000313" key="10">
    <source>
        <dbReference type="EMBL" id="QQO08963.1"/>
    </source>
</evidence>
<dbReference type="InterPro" id="IPR000515">
    <property type="entry name" value="MetI-like"/>
</dbReference>
<dbReference type="RefSeq" id="WP_215626268.1">
    <property type="nucleotide sequence ID" value="NZ_CP067089.2"/>
</dbReference>
<organism evidence="10 11">
    <name type="scientific">Breznakiella homolactica</name>
    <dbReference type="NCBI Taxonomy" id="2798577"/>
    <lineage>
        <taxon>Bacteria</taxon>
        <taxon>Pseudomonadati</taxon>
        <taxon>Spirochaetota</taxon>
        <taxon>Spirochaetia</taxon>
        <taxon>Spirochaetales</taxon>
        <taxon>Breznakiellaceae</taxon>
        <taxon>Breznakiella</taxon>
    </lineage>
</organism>
<dbReference type="GO" id="GO:0005886">
    <property type="term" value="C:plasma membrane"/>
    <property type="evidence" value="ECO:0007669"/>
    <property type="project" value="UniProtKB-SubCell"/>
</dbReference>
<keyword evidence="6 8" id="KW-1133">Transmembrane helix</keyword>
<name>A0A7T7XMF4_9SPIR</name>
<dbReference type="PROSITE" id="PS50928">
    <property type="entry name" value="ABC_TM1"/>
    <property type="match status" value="1"/>
</dbReference>
<dbReference type="EMBL" id="CP067089">
    <property type="protein sequence ID" value="QQO08963.1"/>
    <property type="molecule type" value="Genomic_DNA"/>
</dbReference>
<dbReference type="PANTHER" id="PTHR43744">
    <property type="entry name" value="ABC TRANSPORTER PERMEASE PROTEIN MG189-RELATED-RELATED"/>
    <property type="match status" value="1"/>
</dbReference>
<comment type="similarity">
    <text evidence="8">Belongs to the binding-protein-dependent transport system permease family.</text>
</comment>
<dbReference type="GO" id="GO:0055085">
    <property type="term" value="P:transmembrane transport"/>
    <property type="evidence" value="ECO:0007669"/>
    <property type="project" value="InterPro"/>
</dbReference>
<keyword evidence="7 8" id="KW-0472">Membrane</keyword>